<reference evidence="11 12" key="1">
    <citation type="submission" date="2020-09" db="EMBL/GenBank/DDBJ databases">
        <title>Pseudoxanthomonas sp. CAU 1598 isolated from sand of Yaerae Beach.</title>
        <authorList>
            <person name="Kim W."/>
        </authorList>
    </citation>
    <scope>NUCLEOTIDE SEQUENCE [LARGE SCALE GENOMIC DNA]</scope>
    <source>
        <strain evidence="11 12">CAU 1598</strain>
    </source>
</reference>
<organism evidence="11 12">
    <name type="scientific">Pseudomarimonas arenosa</name>
    <dbReference type="NCBI Taxonomy" id="2774145"/>
    <lineage>
        <taxon>Bacteria</taxon>
        <taxon>Pseudomonadati</taxon>
        <taxon>Pseudomonadota</taxon>
        <taxon>Gammaproteobacteria</taxon>
        <taxon>Lysobacterales</taxon>
        <taxon>Lysobacteraceae</taxon>
        <taxon>Pseudomarimonas</taxon>
    </lineage>
</organism>
<dbReference type="Gene3D" id="3.10.20.310">
    <property type="entry name" value="membrane protein fhac"/>
    <property type="match status" value="5"/>
</dbReference>
<keyword evidence="6 8" id="KW-0472">Membrane</keyword>
<keyword evidence="7 8" id="KW-0998">Cell outer membrane</keyword>
<gene>
    <name evidence="8 11" type="primary">bamA</name>
    <name evidence="11" type="ORF">IFO71_15900</name>
</gene>
<comment type="function">
    <text evidence="8">Part of the outer membrane protein assembly complex, which is involved in assembly and insertion of beta-barrel proteins into the outer membrane.</text>
</comment>
<dbReference type="PIRSF" id="PIRSF006076">
    <property type="entry name" value="OM_assembly_OMP85"/>
    <property type="match status" value="1"/>
</dbReference>
<dbReference type="Gene3D" id="2.40.160.50">
    <property type="entry name" value="membrane protein fhac: a member of the omp85/tpsb transporter family"/>
    <property type="match status" value="1"/>
</dbReference>
<protein>
    <recommendedName>
        <fullName evidence="8 9">Outer membrane protein assembly factor BamA</fullName>
    </recommendedName>
</protein>
<comment type="caution">
    <text evidence="11">The sequence shown here is derived from an EMBL/GenBank/DDBJ whole genome shotgun (WGS) entry which is preliminary data.</text>
</comment>
<feature type="domain" description="POTRA" evidence="10">
    <location>
        <begin position="180"/>
        <end position="268"/>
    </location>
</feature>
<dbReference type="PANTHER" id="PTHR12815">
    <property type="entry name" value="SORTING AND ASSEMBLY MACHINERY SAMM50 PROTEIN FAMILY MEMBER"/>
    <property type="match status" value="1"/>
</dbReference>
<dbReference type="FunFam" id="3.10.20.310:FF:000002">
    <property type="entry name" value="Outer membrane protein assembly factor BamA"/>
    <property type="match status" value="1"/>
</dbReference>
<dbReference type="FunFam" id="3.10.20.310:FF:000003">
    <property type="entry name" value="Outer membrane protein assembly factor BamA"/>
    <property type="match status" value="1"/>
</dbReference>
<evidence type="ECO:0000256" key="5">
    <source>
        <dbReference type="ARBA" id="ARBA00022737"/>
    </source>
</evidence>
<evidence type="ECO:0000256" key="3">
    <source>
        <dbReference type="ARBA" id="ARBA00022692"/>
    </source>
</evidence>
<name>A0AAW3ZRQ4_9GAMM</name>
<dbReference type="FunFam" id="3.10.20.310:FF:000015">
    <property type="entry name" value="Outer membrane protein assembly factor BamA"/>
    <property type="match status" value="1"/>
</dbReference>
<dbReference type="Proteomes" id="UP000613768">
    <property type="component" value="Unassembled WGS sequence"/>
</dbReference>
<accession>A0AAW3ZRQ4</accession>
<dbReference type="HAMAP" id="MF_01430">
    <property type="entry name" value="OM_assembly_BamA"/>
    <property type="match status" value="1"/>
</dbReference>
<sequence precursor="true">MKRIAAAILLALACAPASSLAQSNTFDPFTVSDIRVDGLQRISSGTVFTYLPIERGDVVDKSRAAEAIRALFRTGFFNDVSLSRQGDILVVQITERPAINQIILSGNKDIKSEELLKGLKDIGLSEGETFDRLQLERVTQELVRQYNNRGKYNVSIDTSVSDLDRNRVDVTINVKEGKAAKIKHINIVGNETFSDEEILDSWESDTTNWLSWYRRDDQYSREKLSGDLEKLNSYYLDRGYVDFNVESTQVSISPDRREMYLTANIREGEVYTVDEVKISGDTIIPVEELNRLVLVRNGDTFSRRLLELTSDSITAVLSNIGYAFASVQPIPEINREKRTVSLNFFVEPGKRVYVRRVLFKGNTRTSDEVIRREMRQFEGMWFSQAAIDRSKIRLQRLGFFEDISIETPAVTGTDDQVDVVISMKERTSGSFVFGLGYSQLSGLITSVSVQQNNFFGTGNRVAFTVQNNDFVKRVDFSYLDPYFTDDGVSLGYNLIYRELDSGEQNVASFTSDNGALQAVFGIPLTETDTIGLVFGIDRNQINLFDGRCPANHVNTPPPEFDDEGNVLPFPDPPPGFIYCNLNGFGAGSPQPFIDYLDALGSKTFNAWRMELSWARDSRNAFFNPTRGAFQRIGAEVTLPGSTVEYYKLNYQFARYWPLSTKVVLLTAAEIGYGDSYGKSFTRDVVYPDGVYPGIEDDDTLPDVVTVTAEGLPFFENFYAGGVRSIRGFEDNTLGPTFTSPFSSFRQPLGGSFKTTGTLELIFPTLLDSDTTRVSAFFDFGNVFADFDAFDVGEFRASAGVALQWQAPIGPIVLNLSTPIKKKDDDQIERLQFTFGTQF</sequence>
<dbReference type="GO" id="GO:0051205">
    <property type="term" value="P:protein insertion into membrane"/>
    <property type="evidence" value="ECO:0007669"/>
    <property type="project" value="UniProtKB-UniRule"/>
</dbReference>
<dbReference type="AlphaFoldDB" id="A0AAW3ZRQ4"/>
<evidence type="ECO:0000256" key="1">
    <source>
        <dbReference type="ARBA" id="ARBA00004370"/>
    </source>
</evidence>
<dbReference type="PANTHER" id="PTHR12815:SF23">
    <property type="entry name" value="OUTER MEMBRANE PROTEIN ASSEMBLY FACTOR BAMA"/>
    <property type="match status" value="1"/>
</dbReference>
<evidence type="ECO:0000259" key="10">
    <source>
        <dbReference type="PROSITE" id="PS51779"/>
    </source>
</evidence>
<evidence type="ECO:0000256" key="4">
    <source>
        <dbReference type="ARBA" id="ARBA00022729"/>
    </source>
</evidence>
<keyword evidence="5 8" id="KW-0677">Repeat</keyword>
<dbReference type="InterPro" id="IPR034746">
    <property type="entry name" value="POTRA"/>
</dbReference>
<feature type="domain" description="POTRA" evidence="10">
    <location>
        <begin position="352"/>
        <end position="426"/>
    </location>
</feature>
<dbReference type="InterPro" id="IPR023707">
    <property type="entry name" value="OM_assembly_BamA"/>
</dbReference>
<keyword evidence="2 8" id="KW-1134">Transmembrane beta strand</keyword>
<comment type="subunit">
    <text evidence="8">Part of the Bam complex.</text>
</comment>
<comment type="similarity">
    <text evidence="8">Belongs to the BamA family.</text>
</comment>
<dbReference type="EMBL" id="JACYTR010000044">
    <property type="protein sequence ID" value="MBD8527227.1"/>
    <property type="molecule type" value="Genomic_DNA"/>
</dbReference>
<evidence type="ECO:0000256" key="9">
    <source>
        <dbReference type="NCBIfam" id="TIGR03303"/>
    </source>
</evidence>
<dbReference type="NCBIfam" id="TIGR03303">
    <property type="entry name" value="OM_YaeT"/>
    <property type="match status" value="1"/>
</dbReference>
<dbReference type="InterPro" id="IPR000184">
    <property type="entry name" value="Bac_surfAg_D15"/>
</dbReference>
<feature type="domain" description="POTRA" evidence="10">
    <location>
        <begin position="97"/>
        <end position="177"/>
    </location>
</feature>
<dbReference type="Pfam" id="PF01103">
    <property type="entry name" value="Omp85"/>
    <property type="match status" value="1"/>
</dbReference>
<evidence type="ECO:0000256" key="7">
    <source>
        <dbReference type="ARBA" id="ARBA00023237"/>
    </source>
</evidence>
<keyword evidence="3 8" id="KW-0812">Transmembrane</keyword>
<dbReference type="Pfam" id="PF07244">
    <property type="entry name" value="POTRA"/>
    <property type="match status" value="5"/>
</dbReference>
<dbReference type="InterPro" id="IPR039910">
    <property type="entry name" value="D15-like"/>
</dbReference>
<evidence type="ECO:0000256" key="2">
    <source>
        <dbReference type="ARBA" id="ARBA00022452"/>
    </source>
</evidence>
<keyword evidence="12" id="KW-1185">Reference proteome</keyword>
<evidence type="ECO:0000256" key="6">
    <source>
        <dbReference type="ARBA" id="ARBA00023136"/>
    </source>
</evidence>
<evidence type="ECO:0000313" key="12">
    <source>
        <dbReference type="Proteomes" id="UP000613768"/>
    </source>
</evidence>
<feature type="chain" id="PRO_5043067592" description="Outer membrane protein assembly factor BamA" evidence="8">
    <location>
        <begin position="22"/>
        <end position="838"/>
    </location>
</feature>
<feature type="domain" description="POTRA" evidence="10">
    <location>
        <begin position="29"/>
        <end position="96"/>
    </location>
</feature>
<evidence type="ECO:0000256" key="8">
    <source>
        <dbReference type="HAMAP-Rule" id="MF_01430"/>
    </source>
</evidence>
<proteinExistence type="inferred from homology"/>
<dbReference type="InterPro" id="IPR010827">
    <property type="entry name" value="BamA/TamA_POTRA"/>
</dbReference>
<evidence type="ECO:0000313" key="11">
    <source>
        <dbReference type="EMBL" id="MBD8527227.1"/>
    </source>
</evidence>
<keyword evidence="4 8" id="KW-0732">Signal</keyword>
<dbReference type="GO" id="GO:1990063">
    <property type="term" value="C:Bam protein complex"/>
    <property type="evidence" value="ECO:0007669"/>
    <property type="project" value="TreeGrafter"/>
</dbReference>
<dbReference type="GO" id="GO:0043165">
    <property type="term" value="P:Gram-negative-bacterium-type cell outer membrane assembly"/>
    <property type="evidence" value="ECO:0007669"/>
    <property type="project" value="UniProtKB-UniRule"/>
</dbReference>
<feature type="signal peptide" evidence="8">
    <location>
        <begin position="1"/>
        <end position="21"/>
    </location>
</feature>
<dbReference type="PROSITE" id="PS51779">
    <property type="entry name" value="POTRA"/>
    <property type="match status" value="5"/>
</dbReference>
<feature type="domain" description="POTRA" evidence="10">
    <location>
        <begin position="271"/>
        <end position="349"/>
    </location>
</feature>
<comment type="subcellular location">
    <subcellularLocation>
        <location evidence="8">Cell outer membrane</location>
    </subcellularLocation>
    <subcellularLocation>
        <location evidence="1">Membrane</location>
    </subcellularLocation>
</comment>